<comment type="caution">
    <text evidence="1">The sequence shown here is derived from an EMBL/GenBank/DDBJ whole genome shotgun (WGS) entry which is preliminary data.</text>
</comment>
<evidence type="ECO:0000313" key="1">
    <source>
        <dbReference type="EMBL" id="KAK7260208.1"/>
    </source>
</evidence>
<evidence type="ECO:0000313" key="2">
    <source>
        <dbReference type="Proteomes" id="UP001372338"/>
    </source>
</evidence>
<keyword evidence="2" id="KW-1185">Reference proteome</keyword>
<name>A0AAN9EUK4_CROPI</name>
<dbReference type="EMBL" id="JAYWIO010000005">
    <property type="protein sequence ID" value="KAK7260208.1"/>
    <property type="molecule type" value="Genomic_DNA"/>
</dbReference>
<reference evidence="1 2" key="1">
    <citation type="submission" date="2024-01" db="EMBL/GenBank/DDBJ databases">
        <title>The genomes of 5 underutilized Papilionoideae crops provide insights into root nodulation and disease resistanc.</title>
        <authorList>
            <person name="Yuan L."/>
        </authorList>
    </citation>
    <scope>NUCLEOTIDE SEQUENCE [LARGE SCALE GENOMIC DNA]</scope>
    <source>
        <strain evidence="1">ZHUSHIDOU_FW_LH</strain>
        <tissue evidence="1">Leaf</tissue>
    </source>
</reference>
<proteinExistence type="predicted"/>
<dbReference type="AlphaFoldDB" id="A0AAN9EUK4"/>
<sequence length="149" mass="16840">MDDGTEVKYSHFRLKLIHSIRFDLLELELIHSKATSSVILVSQTHTIDFRLELNYFLITDHVKSLIVNVNTVHWSSLDEDIRISSSPSSSLFLLDPIHSLIHLPSSIFELYHSLFPLLSSPTSSACRIITVLLLFPSHSRASFNSPSVP</sequence>
<dbReference type="Proteomes" id="UP001372338">
    <property type="component" value="Unassembled WGS sequence"/>
</dbReference>
<protein>
    <submittedName>
        <fullName evidence="1">Uncharacterized protein</fullName>
    </submittedName>
</protein>
<organism evidence="1 2">
    <name type="scientific">Crotalaria pallida</name>
    <name type="common">Smooth rattlebox</name>
    <name type="synonym">Crotalaria striata</name>
    <dbReference type="NCBI Taxonomy" id="3830"/>
    <lineage>
        <taxon>Eukaryota</taxon>
        <taxon>Viridiplantae</taxon>
        <taxon>Streptophyta</taxon>
        <taxon>Embryophyta</taxon>
        <taxon>Tracheophyta</taxon>
        <taxon>Spermatophyta</taxon>
        <taxon>Magnoliopsida</taxon>
        <taxon>eudicotyledons</taxon>
        <taxon>Gunneridae</taxon>
        <taxon>Pentapetalae</taxon>
        <taxon>rosids</taxon>
        <taxon>fabids</taxon>
        <taxon>Fabales</taxon>
        <taxon>Fabaceae</taxon>
        <taxon>Papilionoideae</taxon>
        <taxon>50 kb inversion clade</taxon>
        <taxon>genistoids sensu lato</taxon>
        <taxon>core genistoids</taxon>
        <taxon>Crotalarieae</taxon>
        <taxon>Crotalaria</taxon>
    </lineage>
</organism>
<accession>A0AAN9EUK4</accession>
<gene>
    <name evidence="1" type="ORF">RIF29_26060</name>
</gene>